<feature type="binding site" evidence="1">
    <location>
        <position position="285"/>
    </location>
    <ligand>
        <name>Mg(2+)</name>
        <dbReference type="ChEBI" id="CHEBI:18420"/>
        <label>1</label>
    </ligand>
</feature>
<keyword evidence="3" id="KW-1185">Reference proteome</keyword>
<comment type="caution">
    <text evidence="2">The sequence shown here is derived from an EMBL/GenBank/DDBJ whole genome shotgun (WGS) entry which is preliminary data.</text>
</comment>
<accession>A0A3E0HZ05</accession>
<feature type="binding site" evidence="1">
    <location>
        <position position="49"/>
    </location>
    <ligand>
        <name>Mg(2+)</name>
        <dbReference type="ChEBI" id="CHEBI:18420"/>
        <label>1</label>
    </ligand>
</feature>
<keyword evidence="2" id="KW-0378">Hydrolase</keyword>
<name>A0A3E0HZ05_9PSEU</name>
<dbReference type="Pfam" id="PF03747">
    <property type="entry name" value="ADP_ribosyl_GH"/>
    <property type="match status" value="1"/>
</dbReference>
<feature type="binding site" evidence="1">
    <location>
        <position position="288"/>
    </location>
    <ligand>
        <name>Mg(2+)</name>
        <dbReference type="ChEBI" id="CHEBI:18420"/>
        <label>1</label>
    </ligand>
</feature>
<sequence length="328" mass="35408">MKATGSLFGLAYGDALGAPTEFLSVDEIVLRYGPEGPREPAGEPALITDDTQMTLAVARAMPAHGPLDPAAMEKALREQFVEWLDSPENNRAPGMTCLRACELLSYGIAWRRATQETSKGCGANMRVAPMGLMPGLGEVERAASAQFQAALTHGHPTALVASDLTAFAIHWLRNGMRPADLPDALIDRCREQRTVYHEEWLADLWMRPGVDSPTEFIARGWDECLVALDALKAALAAPDRDADPCLRTGEGWIAEEALATAVHCFLLFPDEPVATLSRAATTAGDSDSIACLAGAFAGAAHGVECWPAEWSRRIEHADELARFGRAWD</sequence>
<dbReference type="InterPro" id="IPR050792">
    <property type="entry name" value="ADP-ribosylglycohydrolase"/>
</dbReference>
<feature type="binding site" evidence="1">
    <location>
        <position position="50"/>
    </location>
    <ligand>
        <name>Mg(2+)</name>
        <dbReference type="ChEBI" id="CHEBI:18420"/>
        <label>1</label>
    </ligand>
</feature>
<dbReference type="GO" id="GO:0046872">
    <property type="term" value="F:metal ion binding"/>
    <property type="evidence" value="ECO:0007669"/>
    <property type="project" value="UniProtKB-KW"/>
</dbReference>
<organism evidence="2 3">
    <name type="scientific">Kutzneria buriramensis</name>
    <dbReference type="NCBI Taxonomy" id="1045776"/>
    <lineage>
        <taxon>Bacteria</taxon>
        <taxon>Bacillati</taxon>
        <taxon>Actinomycetota</taxon>
        <taxon>Actinomycetes</taxon>
        <taxon>Pseudonocardiales</taxon>
        <taxon>Pseudonocardiaceae</taxon>
        <taxon>Kutzneria</taxon>
    </lineage>
</organism>
<dbReference type="PANTHER" id="PTHR16222:SF12">
    <property type="entry name" value="ADP-RIBOSYLGLYCOHYDROLASE-RELATED"/>
    <property type="match status" value="1"/>
</dbReference>
<dbReference type="Gene3D" id="1.10.4080.10">
    <property type="entry name" value="ADP-ribosylation/Crystallin J1"/>
    <property type="match status" value="1"/>
</dbReference>
<evidence type="ECO:0000313" key="2">
    <source>
        <dbReference type="EMBL" id="REH51704.1"/>
    </source>
</evidence>
<feature type="binding site" evidence="1">
    <location>
        <position position="287"/>
    </location>
    <ligand>
        <name>Mg(2+)</name>
        <dbReference type="ChEBI" id="CHEBI:18420"/>
        <label>1</label>
    </ligand>
</feature>
<proteinExistence type="predicted"/>
<dbReference type="InterPro" id="IPR036705">
    <property type="entry name" value="Ribosyl_crysJ1_sf"/>
</dbReference>
<dbReference type="RefSeq" id="WP_211352960.1">
    <property type="nucleotide sequence ID" value="NZ_CP144375.1"/>
</dbReference>
<dbReference type="GO" id="GO:0016787">
    <property type="term" value="F:hydrolase activity"/>
    <property type="evidence" value="ECO:0007669"/>
    <property type="project" value="UniProtKB-KW"/>
</dbReference>
<feature type="binding site" evidence="1">
    <location>
        <position position="48"/>
    </location>
    <ligand>
        <name>Mg(2+)</name>
        <dbReference type="ChEBI" id="CHEBI:18420"/>
        <label>1</label>
    </ligand>
</feature>
<reference evidence="2 3" key="1">
    <citation type="submission" date="2018-08" db="EMBL/GenBank/DDBJ databases">
        <title>Genomic Encyclopedia of Archaeal and Bacterial Type Strains, Phase II (KMG-II): from individual species to whole genera.</title>
        <authorList>
            <person name="Goeker M."/>
        </authorList>
    </citation>
    <scope>NUCLEOTIDE SEQUENCE [LARGE SCALE GENOMIC DNA]</scope>
    <source>
        <strain evidence="2 3">DSM 45791</strain>
    </source>
</reference>
<evidence type="ECO:0000313" key="3">
    <source>
        <dbReference type="Proteomes" id="UP000256269"/>
    </source>
</evidence>
<dbReference type="EMBL" id="QUNO01000003">
    <property type="protein sequence ID" value="REH51704.1"/>
    <property type="molecule type" value="Genomic_DNA"/>
</dbReference>
<dbReference type="Proteomes" id="UP000256269">
    <property type="component" value="Unassembled WGS sequence"/>
</dbReference>
<dbReference type="PANTHER" id="PTHR16222">
    <property type="entry name" value="ADP-RIBOSYLGLYCOHYDROLASE"/>
    <property type="match status" value="1"/>
</dbReference>
<evidence type="ECO:0000256" key="1">
    <source>
        <dbReference type="PIRSR" id="PIRSR605502-1"/>
    </source>
</evidence>
<keyword evidence="1" id="KW-0479">Metal-binding</keyword>
<dbReference type="InterPro" id="IPR005502">
    <property type="entry name" value="Ribosyl_crysJ1"/>
</dbReference>
<gene>
    <name evidence="2" type="ORF">BCF44_103153</name>
</gene>
<protein>
    <submittedName>
        <fullName evidence="2">ADP-ribosylglycohydrolase</fullName>
    </submittedName>
</protein>
<dbReference type="SUPFAM" id="SSF101478">
    <property type="entry name" value="ADP-ribosylglycohydrolase"/>
    <property type="match status" value="1"/>
</dbReference>
<dbReference type="AlphaFoldDB" id="A0A3E0HZ05"/>
<comment type="cofactor">
    <cofactor evidence="1">
        <name>Mg(2+)</name>
        <dbReference type="ChEBI" id="CHEBI:18420"/>
    </cofactor>
    <text evidence="1">Binds 2 magnesium ions per subunit.</text>
</comment>
<keyword evidence="1" id="KW-0460">Magnesium</keyword>